<dbReference type="OrthoDB" id="7482721at2759"/>
<name>A0A0L0SHK4_ALLM3</name>
<evidence type="ECO:0000256" key="6">
    <source>
        <dbReference type="ARBA" id="ARBA00023128"/>
    </source>
</evidence>
<keyword evidence="4" id="KW-0809">Transit peptide</keyword>
<keyword evidence="3" id="KW-0521">NADP</keyword>
<dbReference type="EMBL" id="GG745339">
    <property type="protein sequence ID" value="KNE61865.1"/>
    <property type="molecule type" value="Genomic_DNA"/>
</dbReference>
<keyword evidence="6" id="KW-0496">Mitochondrion</keyword>
<evidence type="ECO:0000256" key="3">
    <source>
        <dbReference type="ARBA" id="ARBA00022857"/>
    </source>
</evidence>
<reference evidence="7 8" key="1">
    <citation type="submission" date="2009-11" db="EMBL/GenBank/DDBJ databases">
        <title>Annotation of Allomyces macrogynus ATCC 38327.</title>
        <authorList>
            <consortium name="The Broad Institute Genome Sequencing Platform"/>
            <person name="Russ C."/>
            <person name="Cuomo C."/>
            <person name="Burger G."/>
            <person name="Gray M.W."/>
            <person name="Holland P.W.H."/>
            <person name="King N."/>
            <person name="Lang F.B.F."/>
            <person name="Roger A.J."/>
            <person name="Ruiz-Trillo I."/>
            <person name="Young S.K."/>
            <person name="Zeng Q."/>
            <person name="Gargeya S."/>
            <person name="Fitzgerald M."/>
            <person name="Haas B."/>
            <person name="Abouelleil A."/>
            <person name="Alvarado L."/>
            <person name="Arachchi H.M."/>
            <person name="Berlin A."/>
            <person name="Chapman S.B."/>
            <person name="Gearin G."/>
            <person name="Goldberg J."/>
            <person name="Griggs A."/>
            <person name="Gujja S."/>
            <person name="Hansen M."/>
            <person name="Heiman D."/>
            <person name="Howarth C."/>
            <person name="Larimer J."/>
            <person name="Lui A."/>
            <person name="MacDonald P.J.P."/>
            <person name="McCowen C."/>
            <person name="Montmayeur A."/>
            <person name="Murphy C."/>
            <person name="Neiman D."/>
            <person name="Pearson M."/>
            <person name="Priest M."/>
            <person name="Roberts A."/>
            <person name="Saif S."/>
            <person name="Shea T."/>
            <person name="Sisk P."/>
            <person name="Stolte C."/>
            <person name="Sykes S."/>
            <person name="Wortman J."/>
            <person name="Nusbaum C."/>
            <person name="Birren B."/>
        </authorList>
    </citation>
    <scope>NUCLEOTIDE SEQUENCE [LARGE SCALE GENOMIC DNA]</scope>
    <source>
        <strain evidence="7 8">ATCC 38327</strain>
    </source>
</reference>
<dbReference type="InterPro" id="IPR011032">
    <property type="entry name" value="GroES-like_sf"/>
</dbReference>
<dbReference type="GO" id="GO:0006631">
    <property type="term" value="P:fatty acid metabolic process"/>
    <property type="evidence" value="ECO:0007669"/>
    <property type="project" value="TreeGrafter"/>
</dbReference>
<reference evidence="8" key="2">
    <citation type="submission" date="2009-11" db="EMBL/GenBank/DDBJ databases">
        <title>The Genome Sequence of Allomyces macrogynus strain ATCC 38327.</title>
        <authorList>
            <consortium name="The Broad Institute Genome Sequencing Platform"/>
            <person name="Russ C."/>
            <person name="Cuomo C."/>
            <person name="Shea T."/>
            <person name="Young S.K."/>
            <person name="Zeng Q."/>
            <person name="Koehrsen M."/>
            <person name="Haas B."/>
            <person name="Borodovsky M."/>
            <person name="Guigo R."/>
            <person name="Alvarado L."/>
            <person name="Berlin A."/>
            <person name="Borenstein D."/>
            <person name="Chen Z."/>
            <person name="Engels R."/>
            <person name="Freedman E."/>
            <person name="Gellesch M."/>
            <person name="Goldberg J."/>
            <person name="Griggs A."/>
            <person name="Gujja S."/>
            <person name="Heiman D."/>
            <person name="Hepburn T."/>
            <person name="Howarth C."/>
            <person name="Jen D."/>
            <person name="Larson L."/>
            <person name="Lewis B."/>
            <person name="Mehta T."/>
            <person name="Park D."/>
            <person name="Pearson M."/>
            <person name="Roberts A."/>
            <person name="Saif S."/>
            <person name="Shenoy N."/>
            <person name="Sisk P."/>
            <person name="Stolte C."/>
            <person name="Sykes S."/>
            <person name="Walk T."/>
            <person name="White J."/>
            <person name="Yandava C."/>
            <person name="Burger G."/>
            <person name="Gray M.W."/>
            <person name="Holland P.W.H."/>
            <person name="King N."/>
            <person name="Lang F.B.F."/>
            <person name="Roger A.J."/>
            <person name="Ruiz-Trillo I."/>
            <person name="Lander E."/>
            <person name="Nusbaum C."/>
        </authorList>
    </citation>
    <scope>NUCLEOTIDE SEQUENCE [LARGE SCALE GENOMIC DNA]</scope>
    <source>
        <strain evidence="8">ATCC 38327</strain>
    </source>
</reference>
<evidence type="ECO:0000256" key="5">
    <source>
        <dbReference type="ARBA" id="ARBA00023002"/>
    </source>
</evidence>
<dbReference type="AlphaFoldDB" id="A0A0L0SHK4"/>
<sequence>MAIPTTTTAFYIHANEDPATVLESGAITLSDLQPTQVLLKILAAPVNPSDLFGVLGLIEVGDWVIPFRNGFATWRAHAVVDADNVFVVRKKDDPELALEDASALYINLQTAYRLLKDFATLEKGDWVVQTASNSLVGKYVIQLTDELTEYVRDSVDTKRGVRLALDSVGGMSLTPIMKVLGVKGAVALYSMISGDPAPAIPIGDVIFRELKLLRFWAARWDREADIAVKHAMNDDLVALLREGKIKSPAVEQVVVPSNGSSADKDTVQRVAGGLAGYRGKKDLIVFQQ</sequence>
<dbReference type="eggNOG" id="KOG0025">
    <property type="taxonomic scope" value="Eukaryota"/>
</dbReference>
<dbReference type="PANTHER" id="PTHR43981:SF2">
    <property type="entry name" value="ENOYL-[ACYL-CARRIER-PROTEIN] REDUCTASE, MITOCHONDRIAL"/>
    <property type="match status" value="1"/>
</dbReference>
<dbReference type="SUPFAM" id="SSF50129">
    <property type="entry name" value="GroES-like"/>
    <property type="match status" value="1"/>
</dbReference>
<dbReference type="SUPFAM" id="SSF51735">
    <property type="entry name" value="NAD(P)-binding Rossmann-fold domains"/>
    <property type="match status" value="1"/>
</dbReference>
<dbReference type="VEuPathDB" id="FungiDB:AMAG_07137"/>
<dbReference type="GO" id="GO:0016491">
    <property type="term" value="F:oxidoreductase activity"/>
    <property type="evidence" value="ECO:0007669"/>
    <property type="project" value="UniProtKB-KW"/>
</dbReference>
<evidence type="ECO:0000313" key="8">
    <source>
        <dbReference type="Proteomes" id="UP000054350"/>
    </source>
</evidence>
<dbReference type="InterPro" id="IPR036291">
    <property type="entry name" value="NAD(P)-bd_dom_sf"/>
</dbReference>
<evidence type="ECO:0000256" key="2">
    <source>
        <dbReference type="ARBA" id="ARBA00010371"/>
    </source>
</evidence>
<evidence type="ECO:0000256" key="4">
    <source>
        <dbReference type="ARBA" id="ARBA00022946"/>
    </source>
</evidence>
<organism evidence="7 8">
    <name type="scientific">Allomyces macrogynus (strain ATCC 38327)</name>
    <name type="common">Allomyces javanicus var. macrogynus</name>
    <dbReference type="NCBI Taxonomy" id="578462"/>
    <lineage>
        <taxon>Eukaryota</taxon>
        <taxon>Fungi</taxon>
        <taxon>Fungi incertae sedis</taxon>
        <taxon>Blastocladiomycota</taxon>
        <taxon>Blastocladiomycetes</taxon>
        <taxon>Blastocladiales</taxon>
        <taxon>Blastocladiaceae</taxon>
        <taxon>Allomyces</taxon>
    </lineage>
</organism>
<comment type="similarity">
    <text evidence="2">Belongs to the zinc-containing alcohol dehydrogenase family. Quinone oxidoreductase subfamily.</text>
</comment>
<dbReference type="Proteomes" id="UP000054350">
    <property type="component" value="Unassembled WGS sequence"/>
</dbReference>
<keyword evidence="5" id="KW-0560">Oxidoreductase</keyword>
<dbReference type="InterPro" id="IPR051034">
    <property type="entry name" value="Mito_Enoyl-ACP_Reductase"/>
</dbReference>
<dbReference type="PANTHER" id="PTHR43981">
    <property type="entry name" value="ENOYL-[ACYL-CARRIER-PROTEIN] REDUCTASE, MITOCHONDRIAL"/>
    <property type="match status" value="1"/>
</dbReference>
<keyword evidence="8" id="KW-1185">Reference proteome</keyword>
<dbReference type="Gene3D" id="3.40.50.720">
    <property type="entry name" value="NAD(P)-binding Rossmann-like Domain"/>
    <property type="match status" value="2"/>
</dbReference>
<evidence type="ECO:0000256" key="1">
    <source>
        <dbReference type="ARBA" id="ARBA00004173"/>
    </source>
</evidence>
<evidence type="ECO:0000313" key="7">
    <source>
        <dbReference type="EMBL" id="KNE61865.1"/>
    </source>
</evidence>
<dbReference type="GO" id="GO:0005739">
    <property type="term" value="C:mitochondrion"/>
    <property type="evidence" value="ECO:0007669"/>
    <property type="project" value="UniProtKB-SubCell"/>
</dbReference>
<evidence type="ECO:0008006" key="9">
    <source>
        <dbReference type="Google" id="ProtNLM"/>
    </source>
</evidence>
<dbReference type="Gene3D" id="3.90.180.10">
    <property type="entry name" value="Medium-chain alcohol dehydrogenases, catalytic domain"/>
    <property type="match status" value="2"/>
</dbReference>
<comment type="subcellular location">
    <subcellularLocation>
        <location evidence="1">Mitochondrion</location>
    </subcellularLocation>
</comment>
<proteinExistence type="inferred from homology"/>
<protein>
    <recommendedName>
        <fullName evidence="9">Enoyl reductase (ER) domain-containing protein</fullName>
    </recommendedName>
</protein>
<gene>
    <name evidence="7" type="ORF">AMAG_07137</name>
</gene>
<dbReference type="STRING" id="578462.A0A0L0SHK4"/>
<accession>A0A0L0SHK4</accession>